<dbReference type="InterPro" id="IPR023631">
    <property type="entry name" value="Amidase_dom"/>
</dbReference>
<dbReference type="InterPro" id="IPR020556">
    <property type="entry name" value="Amidase_CS"/>
</dbReference>
<dbReference type="PANTHER" id="PTHR11895">
    <property type="entry name" value="TRANSAMIDASE"/>
    <property type="match status" value="1"/>
</dbReference>
<evidence type="ECO:0000259" key="1">
    <source>
        <dbReference type="Pfam" id="PF01425"/>
    </source>
</evidence>
<accession>A0A1M5DAU3</accession>
<dbReference type="Gene3D" id="3.90.1300.10">
    <property type="entry name" value="Amidase signature (AS) domain"/>
    <property type="match status" value="1"/>
</dbReference>
<gene>
    <name evidence="2" type="ORF">SAMN05444339_109106</name>
</gene>
<dbReference type="STRING" id="366533.SAMN05444339_109106"/>
<reference evidence="3" key="1">
    <citation type="submission" date="2016-11" db="EMBL/GenBank/DDBJ databases">
        <authorList>
            <person name="Varghese N."/>
            <person name="Submissions S."/>
        </authorList>
    </citation>
    <scope>NUCLEOTIDE SEQUENCE [LARGE SCALE GENOMIC DNA]</scope>
    <source>
        <strain evidence="3">DSM 29326</strain>
    </source>
</reference>
<dbReference type="PANTHER" id="PTHR11895:SF176">
    <property type="entry name" value="AMIDASE AMID-RELATED"/>
    <property type="match status" value="1"/>
</dbReference>
<evidence type="ECO:0000313" key="2">
    <source>
        <dbReference type="EMBL" id="SHF64087.1"/>
    </source>
</evidence>
<keyword evidence="2" id="KW-0808">Transferase</keyword>
<name>A0A1M5DAU3_LOKAT</name>
<sequence length="458" mass="46781">MQENDVTTSDAALPELSVAEAAAALRDGTLTSARLTRAHLDLIARRDPQVRAFVHLTADRATAAAAQADADFARGIDRGPLQGIPFAIKDLIDVAGATVTFGALRHADRTATTTATAVQRLLDAGAVPLGMVATYDLALVGPSQDGPYPPARNPWHTDHITGGSSSGSAAAVAAGLVRVALGTDTGGSIRSPAAYCGVVGLKPTFGAVPIDGVQPLAPGLDHLGPIARTVADAAFVFAALTGTAPPDLSGNLQGLRVGYARHWAEGSETTPALLDRLDDAVATLSQIGAQFALVTLPDIALMEAAGAVIIHAEALDTHAADVTGTGGPTGRMAYQSLIAGAALTSEDVARARAAAVRLRAGIDTVLDTCDVIITATTLTPAPSFSAFAGGRAVWTPMRTLPFNATGHPALSVPMEFVDGLPVGLQIIGRHGEEARLLQVGAAFEAATDHAVQRPPYLA</sequence>
<keyword evidence="3" id="KW-1185">Reference proteome</keyword>
<dbReference type="EMBL" id="FQUE01000009">
    <property type="protein sequence ID" value="SHF64087.1"/>
    <property type="molecule type" value="Genomic_DNA"/>
</dbReference>
<dbReference type="AlphaFoldDB" id="A0A1M5DAU3"/>
<dbReference type="Pfam" id="PF01425">
    <property type="entry name" value="Amidase"/>
    <property type="match status" value="1"/>
</dbReference>
<dbReference type="InterPro" id="IPR036928">
    <property type="entry name" value="AS_sf"/>
</dbReference>
<dbReference type="GO" id="GO:0016740">
    <property type="term" value="F:transferase activity"/>
    <property type="evidence" value="ECO:0007669"/>
    <property type="project" value="UniProtKB-KW"/>
</dbReference>
<dbReference type="OrthoDB" id="9777859at2"/>
<evidence type="ECO:0000313" key="3">
    <source>
        <dbReference type="Proteomes" id="UP000183987"/>
    </source>
</evidence>
<protein>
    <submittedName>
        <fullName evidence="2">Aspartyl-tRNA(Asn)/glutamyl-tRNA(Gln) amidotransferase subunit A</fullName>
    </submittedName>
</protein>
<dbReference type="Proteomes" id="UP000183987">
    <property type="component" value="Unassembled WGS sequence"/>
</dbReference>
<dbReference type="PROSITE" id="PS00571">
    <property type="entry name" value="AMIDASES"/>
    <property type="match status" value="1"/>
</dbReference>
<organism evidence="2 3">
    <name type="scientific">Loktanella atrilutea</name>
    <dbReference type="NCBI Taxonomy" id="366533"/>
    <lineage>
        <taxon>Bacteria</taxon>
        <taxon>Pseudomonadati</taxon>
        <taxon>Pseudomonadota</taxon>
        <taxon>Alphaproteobacteria</taxon>
        <taxon>Rhodobacterales</taxon>
        <taxon>Roseobacteraceae</taxon>
        <taxon>Loktanella</taxon>
    </lineage>
</organism>
<feature type="domain" description="Amidase" evidence="1">
    <location>
        <begin position="35"/>
        <end position="437"/>
    </location>
</feature>
<proteinExistence type="predicted"/>
<dbReference type="InterPro" id="IPR000120">
    <property type="entry name" value="Amidase"/>
</dbReference>
<dbReference type="SUPFAM" id="SSF75304">
    <property type="entry name" value="Amidase signature (AS) enzymes"/>
    <property type="match status" value="1"/>
</dbReference>